<dbReference type="InterPro" id="IPR026057">
    <property type="entry name" value="TBL_C"/>
</dbReference>
<keyword evidence="11" id="KW-1185">Reference proteome</keyword>
<dbReference type="EMBL" id="JAVIJP010000087">
    <property type="protein sequence ID" value="KAL3617048.1"/>
    <property type="molecule type" value="Genomic_DNA"/>
</dbReference>
<dbReference type="InterPro" id="IPR029962">
    <property type="entry name" value="TBL"/>
</dbReference>
<organism evidence="10 11">
    <name type="scientific">Castilleja foliolosa</name>
    <dbReference type="NCBI Taxonomy" id="1961234"/>
    <lineage>
        <taxon>Eukaryota</taxon>
        <taxon>Viridiplantae</taxon>
        <taxon>Streptophyta</taxon>
        <taxon>Embryophyta</taxon>
        <taxon>Tracheophyta</taxon>
        <taxon>Spermatophyta</taxon>
        <taxon>Magnoliopsida</taxon>
        <taxon>eudicotyledons</taxon>
        <taxon>Gunneridae</taxon>
        <taxon>Pentapetalae</taxon>
        <taxon>asterids</taxon>
        <taxon>lamiids</taxon>
        <taxon>Lamiales</taxon>
        <taxon>Orobanchaceae</taxon>
        <taxon>Pedicularideae</taxon>
        <taxon>Castillejinae</taxon>
        <taxon>Castilleja</taxon>
    </lineage>
</organism>
<evidence type="ECO:0000256" key="2">
    <source>
        <dbReference type="ARBA" id="ARBA00007727"/>
    </source>
</evidence>
<dbReference type="PANTHER" id="PTHR32285">
    <property type="entry name" value="PROTEIN TRICHOME BIREFRINGENCE-LIKE 9-RELATED"/>
    <property type="match status" value="1"/>
</dbReference>
<keyword evidence="4" id="KW-0735">Signal-anchor</keyword>
<protein>
    <recommendedName>
        <fullName evidence="12">Trichome birefringence-like N-terminal domain-containing protein</fullName>
    </recommendedName>
</protein>
<dbReference type="InterPro" id="IPR025846">
    <property type="entry name" value="TBL_N"/>
</dbReference>
<evidence type="ECO:0000313" key="11">
    <source>
        <dbReference type="Proteomes" id="UP001632038"/>
    </source>
</evidence>
<name>A0ABD3BHY6_9LAMI</name>
<comment type="similarity">
    <text evidence="2">Belongs to the PC-esterase family. TBL subfamily.</text>
</comment>
<evidence type="ECO:0000256" key="6">
    <source>
        <dbReference type="ARBA" id="ARBA00023136"/>
    </source>
</evidence>
<reference evidence="11" key="1">
    <citation type="journal article" date="2024" name="IScience">
        <title>Strigolactones Initiate the Formation of Haustorium-like Structures in Castilleja.</title>
        <authorList>
            <person name="Buerger M."/>
            <person name="Peterson D."/>
            <person name="Chory J."/>
        </authorList>
    </citation>
    <scope>NUCLEOTIDE SEQUENCE [LARGE SCALE GENOMIC DNA]</scope>
</reference>
<dbReference type="Pfam" id="PF14416">
    <property type="entry name" value="PMR5N"/>
    <property type="match status" value="1"/>
</dbReference>
<evidence type="ECO:0000259" key="9">
    <source>
        <dbReference type="Pfam" id="PF14416"/>
    </source>
</evidence>
<keyword evidence="5" id="KW-1133">Transmembrane helix</keyword>
<evidence type="ECO:0000256" key="3">
    <source>
        <dbReference type="ARBA" id="ARBA00022692"/>
    </source>
</evidence>
<evidence type="ECO:0000313" key="10">
    <source>
        <dbReference type="EMBL" id="KAL3617048.1"/>
    </source>
</evidence>
<dbReference type="PANTHER" id="PTHR32285:SF42">
    <property type="entry name" value="PROTEIN TRICHOME BIREFRINGENCE-LIKE 37"/>
    <property type="match status" value="1"/>
</dbReference>
<evidence type="ECO:0000256" key="7">
    <source>
        <dbReference type="SAM" id="SignalP"/>
    </source>
</evidence>
<gene>
    <name evidence="10" type="ORF">CASFOL_039442</name>
</gene>
<feature type="signal peptide" evidence="7">
    <location>
        <begin position="1"/>
        <end position="31"/>
    </location>
</feature>
<evidence type="ECO:0000256" key="1">
    <source>
        <dbReference type="ARBA" id="ARBA00004167"/>
    </source>
</evidence>
<comment type="caution">
    <text evidence="10">The sequence shown here is derived from an EMBL/GenBank/DDBJ whole genome shotgun (WGS) entry which is preliminary data.</text>
</comment>
<dbReference type="Proteomes" id="UP001632038">
    <property type="component" value="Unassembled WGS sequence"/>
</dbReference>
<evidence type="ECO:0000256" key="5">
    <source>
        <dbReference type="ARBA" id="ARBA00022989"/>
    </source>
</evidence>
<feature type="domain" description="Trichome birefringence-like C-terminal" evidence="8">
    <location>
        <begin position="108"/>
        <end position="361"/>
    </location>
</feature>
<keyword evidence="7" id="KW-0732">Signal</keyword>
<accession>A0ABD3BHY6</accession>
<feature type="domain" description="Trichome birefringence-like N-terminal" evidence="9">
    <location>
        <begin position="49"/>
        <end position="107"/>
    </location>
</feature>
<evidence type="ECO:0000256" key="4">
    <source>
        <dbReference type="ARBA" id="ARBA00022968"/>
    </source>
</evidence>
<dbReference type="GO" id="GO:0016020">
    <property type="term" value="C:membrane"/>
    <property type="evidence" value="ECO:0007669"/>
    <property type="project" value="UniProtKB-SubCell"/>
</dbReference>
<evidence type="ECO:0000259" key="8">
    <source>
        <dbReference type="Pfam" id="PF13839"/>
    </source>
</evidence>
<feature type="chain" id="PRO_5044888567" description="Trichome birefringence-like N-terminal domain-containing protein" evidence="7">
    <location>
        <begin position="32"/>
        <end position="363"/>
    </location>
</feature>
<dbReference type="AlphaFoldDB" id="A0ABD3BHY6"/>
<evidence type="ECO:0008006" key="12">
    <source>
        <dbReference type="Google" id="ProtNLM"/>
    </source>
</evidence>
<keyword evidence="6" id="KW-0472">Membrane</keyword>
<sequence>MVKFKCKNFIFETLKIALLMAFSLQPNFAASEQVHYNLTNTSSKLIRSKCNLYKGKWAYDPSYPFYGSKTYGQPKSCPFIDPEFDCLKYGRRDTAYTKYAWQPYACKLPRFDGLNFLKRWRGKKIMFVGDSLSLSQWQSFACMIYASVHNSKVKYVRKESIYFIKFQSYGVTLLYCRSSYLVDIKRERIGRVLKLGSIRQGKAWKGMDMLVFNTWHWWTHIGSSQSWDYIQDGNKIYKDMDRLTAFRKGLNTWSQWVKLNIDPAKIKVFYLGISPFHRSCKGEKKPYAGSTYKANRLPEAKVVYHVLRGLKKYVTLLDITTLSQLRKDAHPSIYSGNHAGVDCSHWCLPGLPDTWNELLYASL</sequence>
<keyword evidence="3" id="KW-0812">Transmembrane</keyword>
<proteinExistence type="inferred from homology"/>
<comment type="subcellular location">
    <subcellularLocation>
        <location evidence="1">Membrane</location>
        <topology evidence="1">Single-pass membrane protein</topology>
    </subcellularLocation>
</comment>
<dbReference type="Pfam" id="PF13839">
    <property type="entry name" value="PC-Esterase"/>
    <property type="match status" value="1"/>
</dbReference>